<dbReference type="Proteomes" id="UP000694386">
    <property type="component" value="Unplaced"/>
</dbReference>
<feature type="region of interest" description="Disordered" evidence="1">
    <location>
        <begin position="30"/>
        <end position="59"/>
    </location>
</feature>
<proteinExistence type="predicted"/>
<dbReference type="AlphaFoldDB" id="A0A8C2MZW5"/>
<organism evidence="2 3">
    <name type="scientific">Cricetulus griseus</name>
    <name type="common">Chinese hamster</name>
    <name type="synonym">Cricetulus barabensis griseus</name>
    <dbReference type="NCBI Taxonomy" id="10029"/>
    <lineage>
        <taxon>Eukaryota</taxon>
        <taxon>Metazoa</taxon>
        <taxon>Chordata</taxon>
        <taxon>Craniata</taxon>
        <taxon>Vertebrata</taxon>
        <taxon>Euteleostomi</taxon>
        <taxon>Mammalia</taxon>
        <taxon>Eutheria</taxon>
        <taxon>Euarchontoglires</taxon>
        <taxon>Glires</taxon>
        <taxon>Rodentia</taxon>
        <taxon>Myomorpha</taxon>
        <taxon>Muroidea</taxon>
        <taxon>Cricetidae</taxon>
        <taxon>Cricetinae</taxon>
        <taxon>Cricetulus</taxon>
    </lineage>
</organism>
<accession>A0A8C2MZW5</accession>
<evidence type="ECO:0000313" key="3">
    <source>
        <dbReference type="Proteomes" id="UP000694386"/>
    </source>
</evidence>
<reference evidence="2" key="2">
    <citation type="submission" date="2025-09" db="UniProtKB">
        <authorList>
            <consortium name="Ensembl"/>
        </authorList>
    </citation>
    <scope>IDENTIFICATION</scope>
</reference>
<feature type="region of interest" description="Disordered" evidence="1">
    <location>
        <begin position="73"/>
        <end position="106"/>
    </location>
</feature>
<reference evidence="2" key="1">
    <citation type="submission" date="2025-08" db="UniProtKB">
        <authorList>
            <consortium name="Ensembl"/>
        </authorList>
    </citation>
    <scope>IDENTIFICATION</scope>
</reference>
<feature type="compositionally biased region" description="Basic and acidic residues" evidence="1">
    <location>
        <begin position="95"/>
        <end position="106"/>
    </location>
</feature>
<evidence type="ECO:0000256" key="1">
    <source>
        <dbReference type="SAM" id="MobiDB-lite"/>
    </source>
</evidence>
<sequence length="106" mass="11264">MRGGPDRDALSSQTAACRHHAWAGLQRPLANRCRSPHRRPLGRCLHSDSHSQNSILRSAPEPLAIGRGLLVAPPSPIASRPGSLPGSRPGTYPCGHRDEPCGNHAA</sequence>
<protein>
    <submittedName>
        <fullName evidence="2">Uncharacterized protein</fullName>
    </submittedName>
</protein>
<evidence type="ECO:0000313" key="2">
    <source>
        <dbReference type="Ensembl" id="ENSCGRP00001026048.1"/>
    </source>
</evidence>
<dbReference type="Ensembl" id="ENSCGRT00001030294.1">
    <property type="protein sequence ID" value="ENSCGRP00001026048.1"/>
    <property type="gene ID" value="ENSCGRG00001023478.1"/>
</dbReference>
<name>A0A8C2MZW5_CRIGR</name>